<evidence type="ECO:0000313" key="1">
    <source>
        <dbReference type="EMBL" id="KIM65077.1"/>
    </source>
</evidence>
<gene>
    <name evidence="1" type="ORF">SCLCIDRAFT_1212562</name>
</gene>
<dbReference type="Proteomes" id="UP000053989">
    <property type="component" value="Unassembled WGS sequence"/>
</dbReference>
<accession>A0A0C3AJK2</accession>
<reference evidence="1 2" key="1">
    <citation type="submission" date="2014-04" db="EMBL/GenBank/DDBJ databases">
        <authorList>
            <consortium name="DOE Joint Genome Institute"/>
            <person name="Kuo A."/>
            <person name="Kohler A."/>
            <person name="Nagy L.G."/>
            <person name="Floudas D."/>
            <person name="Copeland A."/>
            <person name="Barry K.W."/>
            <person name="Cichocki N."/>
            <person name="Veneault-Fourrey C."/>
            <person name="LaButti K."/>
            <person name="Lindquist E.A."/>
            <person name="Lipzen A."/>
            <person name="Lundell T."/>
            <person name="Morin E."/>
            <person name="Murat C."/>
            <person name="Sun H."/>
            <person name="Tunlid A."/>
            <person name="Henrissat B."/>
            <person name="Grigoriev I.V."/>
            <person name="Hibbett D.S."/>
            <person name="Martin F."/>
            <person name="Nordberg H.P."/>
            <person name="Cantor M.N."/>
            <person name="Hua S.X."/>
        </authorList>
    </citation>
    <scope>NUCLEOTIDE SEQUENCE [LARGE SCALE GENOMIC DNA]</scope>
    <source>
        <strain evidence="1 2">Foug A</strain>
    </source>
</reference>
<evidence type="ECO:0000313" key="2">
    <source>
        <dbReference type="Proteomes" id="UP000053989"/>
    </source>
</evidence>
<organism evidence="1 2">
    <name type="scientific">Scleroderma citrinum Foug A</name>
    <dbReference type="NCBI Taxonomy" id="1036808"/>
    <lineage>
        <taxon>Eukaryota</taxon>
        <taxon>Fungi</taxon>
        <taxon>Dikarya</taxon>
        <taxon>Basidiomycota</taxon>
        <taxon>Agaricomycotina</taxon>
        <taxon>Agaricomycetes</taxon>
        <taxon>Agaricomycetidae</taxon>
        <taxon>Boletales</taxon>
        <taxon>Sclerodermatineae</taxon>
        <taxon>Sclerodermataceae</taxon>
        <taxon>Scleroderma</taxon>
    </lineage>
</organism>
<proteinExistence type="predicted"/>
<keyword evidence="2" id="KW-1185">Reference proteome</keyword>
<dbReference type="EMBL" id="KN822024">
    <property type="protein sequence ID" value="KIM65077.1"/>
    <property type="molecule type" value="Genomic_DNA"/>
</dbReference>
<name>A0A0C3AJK2_9AGAM</name>
<reference evidence="2" key="2">
    <citation type="submission" date="2015-01" db="EMBL/GenBank/DDBJ databases">
        <title>Evolutionary Origins and Diversification of the Mycorrhizal Mutualists.</title>
        <authorList>
            <consortium name="DOE Joint Genome Institute"/>
            <consortium name="Mycorrhizal Genomics Consortium"/>
            <person name="Kohler A."/>
            <person name="Kuo A."/>
            <person name="Nagy L.G."/>
            <person name="Floudas D."/>
            <person name="Copeland A."/>
            <person name="Barry K.W."/>
            <person name="Cichocki N."/>
            <person name="Veneault-Fourrey C."/>
            <person name="LaButti K."/>
            <person name="Lindquist E.A."/>
            <person name="Lipzen A."/>
            <person name="Lundell T."/>
            <person name="Morin E."/>
            <person name="Murat C."/>
            <person name="Riley R."/>
            <person name="Ohm R."/>
            <person name="Sun H."/>
            <person name="Tunlid A."/>
            <person name="Henrissat B."/>
            <person name="Grigoriev I.V."/>
            <person name="Hibbett D.S."/>
            <person name="Martin F."/>
        </authorList>
    </citation>
    <scope>NUCLEOTIDE SEQUENCE [LARGE SCALE GENOMIC DNA]</scope>
    <source>
        <strain evidence="2">Foug A</strain>
    </source>
</reference>
<sequence>MHIRYQVKTNAATLSYFRNPPVQSTPLGHQIQVIHPTYGLIGLTGSGRSEMFRALTSNC</sequence>
<dbReference type="HOGENOM" id="CLU_2962195_0_0_1"/>
<protein>
    <submittedName>
        <fullName evidence="1">Uncharacterized protein</fullName>
    </submittedName>
</protein>
<dbReference type="AlphaFoldDB" id="A0A0C3AJK2"/>
<dbReference type="InParanoid" id="A0A0C3AJK2"/>